<feature type="compositionally biased region" description="Pro residues" evidence="4">
    <location>
        <begin position="116"/>
        <end position="141"/>
    </location>
</feature>
<dbReference type="HOGENOM" id="CLU_407944_0_0_1"/>
<feature type="domain" description="EF-hand" evidence="6">
    <location>
        <begin position="397"/>
        <end position="432"/>
    </location>
</feature>
<feature type="region of interest" description="Disordered" evidence="4">
    <location>
        <begin position="365"/>
        <end position="390"/>
    </location>
</feature>
<dbReference type="GO" id="GO:0005509">
    <property type="term" value="F:calcium ion binding"/>
    <property type="evidence" value="ECO:0007669"/>
    <property type="project" value="InterPro"/>
</dbReference>
<feature type="compositionally biased region" description="Pro residues" evidence="4">
    <location>
        <begin position="97"/>
        <end position="106"/>
    </location>
</feature>
<dbReference type="InterPro" id="IPR000008">
    <property type="entry name" value="C2_dom"/>
</dbReference>
<feature type="domain" description="EF-hand" evidence="6">
    <location>
        <begin position="433"/>
        <end position="468"/>
    </location>
</feature>
<evidence type="ECO:0000313" key="7">
    <source>
        <dbReference type="EMBL" id="CCA13985.1"/>
    </source>
</evidence>
<dbReference type="CDD" id="cd00051">
    <property type="entry name" value="EFh"/>
    <property type="match status" value="2"/>
</dbReference>
<feature type="domain" description="EF-hand" evidence="6">
    <location>
        <begin position="589"/>
        <end position="624"/>
    </location>
</feature>
<evidence type="ECO:0000256" key="4">
    <source>
        <dbReference type="SAM" id="MobiDB-lite"/>
    </source>
</evidence>
<dbReference type="SMART" id="SM00054">
    <property type="entry name" value="EFh"/>
    <property type="match status" value="6"/>
</dbReference>
<evidence type="ECO:0000256" key="1">
    <source>
        <dbReference type="ARBA" id="ARBA00022723"/>
    </source>
</evidence>
<dbReference type="PANTHER" id="PTHR45942">
    <property type="entry name" value="PROTEIN PHOSPATASE 3 REGULATORY SUBUNIT B ALPHA ISOFORM TYPE 1"/>
    <property type="match status" value="1"/>
</dbReference>
<protein>
    <submittedName>
        <fullName evidence="7">Calcineurin subunit B putative</fullName>
    </submittedName>
</protein>
<feature type="compositionally biased region" description="Pro residues" evidence="4">
    <location>
        <begin position="7"/>
        <end position="21"/>
    </location>
</feature>
<dbReference type="InterPro" id="IPR018247">
    <property type="entry name" value="EF_Hand_1_Ca_BS"/>
</dbReference>
<proteinExistence type="predicted"/>
<evidence type="ECO:0000259" key="6">
    <source>
        <dbReference type="PROSITE" id="PS50222"/>
    </source>
</evidence>
<name>F0VYX0_9STRA</name>
<dbReference type="InterPro" id="IPR011992">
    <property type="entry name" value="EF-hand-dom_pair"/>
</dbReference>
<feature type="compositionally biased region" description="Basic and acidic residues" evidence="4">
    <location>
        <begin position="218"/>
        <end position="231"/>
    </location>
</feature>
<reference evidence="7" key="1">
    <citation type="journal article" date="2011" name="PLoS Biol.">
        <title>Gene gain and loss during evolution of obligate parasitism in the white rust pathogen of Arabidopsis thaliana.</title>
        <authorList>
            <person name="Kemen E."/>
            <person name="Gardiner A."/>
            <person name="Schultz-Larsen T."/>
            <person name="Kemen A.C."/>
            <person name="Balmuth A.L."/>
            <person name="Robert-Seilaniantz A."/>
            <person name="Bailey K."/>
            <person name="Holub E."/>
            <person name="Studholme D.J."/>
            <person name="Maclean D."/>
            <person name="Jones J.D."/>
        </authorList>
    </citation>
    <scope>NUCLEOTIDE SEQUENCE</scope>
</reference>
<feature type="domain" description="C2" evidence="5">
    <location>
        <begin position="220"/>
        <end position="339"/>
    </location>
</feature>
<feature type="domain" description="EF-hand" evidence="6">
    <location>
        <begin position="521"/>
        <end position="556"/>
    </location>
</feature>
<dbReference type="Pfam" id="PF13499">
    <property type="entry name" value="EF-hand_7"/>
    <property type="match status" value="2"/>
</dbReference>
<dbReference type="InterPro" id="IPR035892">
    <property type="entry name" value="C2_domain_sf"/>
</dbReference>
<feature type="compositionally biased region" description="Polar residues" evidence="4">
    <location>
        <begin position="180"/>
        <end position="192"/>
    </location>
</feature>
<dbReference type="Gene3D" id="1.10.238.10">
    <property type="entry name" value="EF-hand"/>
    <property type="match status" value="2"/>
</dbReference>
<dbReference type="FunFam" id="1.10.238.10:FF:000003">
    <property type="entry name" value="Calmodulin A"/>
    <property type="match status" value="2"/>
</dbReference>
<dbReference type="Gene3D" id="2.60.40.150">
    <property type="entry name" value="C2 domain"/>
    <property type="match status" value="1"/>
</dbReference>
<dbReference type="CDD" id="cd00030">
    <property type="entry name" value="C2"/>
    <property type="match status" value="1"/>
</dbReference>
<dbReference type="PROSITE" id="PS50222">
    <property type="entry name" value="EF_HAND_2"/>
    <property type="match status" value="6"/>
</dbReference>
<dbReference type="AlphaFoldDB" id="F0VYX0"/>
<gene>
    <name evidence="7" type="primary">AlNc14C1G121</name>
    <name evidence="7" type="ORF">ALNC14_001280</name>
</gene>
<keyword evidence="1" id="KW-0479">Metal-binding</keyword>
<organism evidence="7">
    <name type="scientific">Albugo laibachii Nc14</name>
    <dbReference type="NCBI Taxonomy" id="890382"/>
    <lineage>
        <taxon>Eukaryota</taxon>
        <taxon>Sar</taxon>
        <taxon>Stramenopiles</taxon>
        <taxon>Oomycota</taxon>
        <taxon>Peronosporomycetes</taxon>
        <taxon>Albuginales</taxon>
        <taxon>Albuginaceae</taxon>
        <taxon>Albugo</taxon>
    </lineage>
</organism>
<evidence type="ECO:0000256" key="3">
    <source>
        <dbReference type="ARBA" id="ARBA00022837"/>
    </source>
</evidence>
<keyword evidence="3" id="KW-0106">Calcium</keyword>
<dbReference type="InterPro" id="IPR002048">
    <property type="entry name" value="EF_hand_dom"/>
</dbReference>
<dbReference type="SMART" id="SM00239">
    <property type="entry name" value="C2"/>
    <property type="match status" value="1"/>
</dbReference>
<sequence length="674" mass="73236">MSVMRPRGPPPGPPPGAPPGRGPTGTPPSNFRAGDSAYPQSRGPPPRGPPSEILAKREALNDTFISKDSPEDAGKGAAKRVVPPLSLSGGPALVSGPPRPRGPPADAPLRFLPPSGIGPPRGPPPNTLPARGPPSILPPGKAPRGDPGNPSTRLARGRPSSAWGAESESQMDVPVEASDTMHTVSEIKSTAGISPERPKTSISKAIDSPKSSEGSPKSLKDDNVHMNEPDKSPGNIFERFGKLHITALRAIDLKRLGMLDTADPYVKLTIGSQSFQTQTHTKGGRNPEWKQEFEFNISTEKEILIEVLDEEQGARDRFMARAVVPIESWISRGTFDGDIKLFDAGKEPNGRLSLSARFIKPKAAKSTGWTAPPELPAGFSEQPEDTPDPIRDPNGAFTDIEILEAFNAFDLDHNSYVGAAEIRHVLINIGETPTDEEVDEMIRMVDKDGDGQVSFDEFYSMVTKGKRPPPELIVRASQPKSSIPLSSVQPATTPGSKAIQLRNERRIALETFAVGNGFQLEYVGNAYKRFKTMNKDGNGQIDFPEFCDILQVGPTPQSEKLFRLFDMNKLGRIDLREFMIALSNFSGTNKEEKLKFAFLLFDEDGNGEISRQELVQILKANHMAGSEAEVARKADTIMSQGDKDGDGVISFQEFVIVSRKFPNILFPAYSNLKK</sequence>
<dbReference type="Pfam" id="PF00168">
    <property type="entry name" value="C2"/>
    <property type="match status" value="1"/>
</dbReference>
<feature type="domain" description="EF-hand" evidence="6">
    <location>
        <begin position="559"/>
        <end position="588"/>
    </location>
</feature>
<dbReference type="EMBL" id="FR824046">
    <property type="protein sequence ID" value="CCA13985.1"/>
    <property type="molecule type" value="Genomic_DNA"/>
</dbReference>
<feature type="domain" description="EF-hand" evidence="6">
    <location>
        <begin position="629"/>
        <end position="664"/>
    </location>
</feature>
<dbReference type="SUPFAM" id="SSF49562">
    <property type="entry name" value="C2 domain (Calcium/lipid-binding domain, CaLB)"/>
    <property type="match status" value="1"/>
</dbReference>
<dbReference type="Pfam" id="PF13202">
    <property type="entry name" value="EF-hand_5"/>
    <property type="match status" value="1"/>
</dbReference>
<evidence type="ECO:0000259" key="5">
    <source>
        <dbReference type="PROSITE" id="PS50004"/>
    </source>
</evidence>
<accession>F0VYX0</accession>
<evidence type="ECO:0000256" key="2">
    <source>
        <dbReference type="ARBA" id="ARBA00022737"/>
    </source>
</evidence>
<dbReference type="SUPFAM" id="SSF47473">
    <property type="entry name" value="EF-hand"/>
    <property type="match status" value="2"/>
</dbReference>
<dbReference type="PRINTS" id="PR00450">
    <property type="entry name" value="RECOVERIN"/>
</dbReference>
<keyword evidence="2" id="KW-0677">Repeat</keyword>
<reference evidence="7" key="2">
    <citation type="submission" date="2011-02" db="EMBL/GenBank/DDBJ databases">
        <authorList>
            <person name="MacLean D."/>
        </authorList>
    </citation>
    <scope>NUCLEOTIDE SEQUENCE</scope>
</reference>
<dbReference type="PROSITE" id="PS50004">
    <property type="entry name" value="C2"/>
    <property type="match status" value="1"/>
</dbReference>
<feature type="region of interest" description="Disordered" evidence="4">
    <location>
        <begin position="1"/>
        <end position="235"/>
    </location>
</feature>
<dbReference type="PROSITE" id="PS00018">
    <property type="entry name" value="EF_HAND_1"/>
    <property type="match status" value="3"/>
</dbReference>